<dbReference type="CDD" id="cd00077">
    <property type="entry name" value="HDc"/>
    <property type="match status" value="1"/>
</dbReference>
<feature type="coiled-coil region" evidence="2">
    <location>
        <begin position="149"/>
        <end position="187"/>
    </location>
</feature>
<dbReference type="Pfam" id="PF00072">
    <property type="entry name" value="Response_reg"/>
    <property type="match status" value="1"/>
</dbReference>
<protein>
    <submittedName>
        <fullName evidence="5">Response regulator receiver modulated metal dependent phosphohydrolase</fullName>
    </submittedName>
</protein>
<evidence type="ECO:0000256" key="2">
    <source>
        <dbReference type="SAM" id="Coils"/>
    </source>
</evidence>
<dbReference type="InterPro" id="IPR037522">
    <property type="entry name" value="HD_GYP_dom"/>
</dbReference>
<evidence type="ECO:0000313" key="5">
    <source>
        <dbReference type="EMBL" id="ACU90103.1"/>
    </source>
</evidence>
<dbReference type="Gene3D" id="1.10.3210.10">
    <property type="entry name" value="Hypothetical protein af1432"/>
    <property type="match status" value="1"/>
</dbReference>
<dbReference type="PROSITE" id="PS51832">
    <property type="entry name" value="HD_GYP"/>
    <property type="match status" value="1"/>
</dbReference>
<dbReference type="GO" id="GO:0016787">
    <property type="term" value="F:hydrolase activity"/>
    <property type="evidence" value="ECO:0007669"/>
    <property type="project" value="UniProtKB-KW"/>
</dbReference>
<keyword evidence="1" id="KW-0597">Phosphoprotein</keyword>
<keyword evidence="6" id="KW-1185">Reference proteome</keyword>
<dbReference type="PROSITE" id="PS50110">
    <property type="entry name" value="RESPONSE_REGULATORY"/>
    <property type="match status" value="1"/>
</dbReference>
<organism evidence="5 6">
    <name type="scientific">Desulfomicrobium baculatum (strain DSM 4028 / VKM B-1378 / X)</name>
    <name type="common">Desulfovibrio baculatus</name>
    <dbReference type="NCBI Taxonomy" id="525897"/>
    <lineage>
        <taxon>Bacteria</taxon>
        <taxon>Pseudomonadati</taxon>
        <taxon>Thermodesulfobacteriota</taxon>
        <taxon>Desulfovibrionia</taxon>
        <taxon>Desulfovibrionales</taxon>
        <taxon>Desulfomicrobiaceae</taxon>
        <taxon>Desulfomicrobium</taxon>
    </lineage>
</organism>
<dbReference type="Proteomes" id="UP000002216">
    <property type="component" value="Chromosome"/>
</dbReference>
<reference evidence="5 6" key="1">
    <citation type="journal article" date="2009" name="Stand. Genomic Sci.">
        <title>Complete genome sequence of Desulfomicrobium baculatum type strain (X).</title>
        <authorList>
            <person name="Copeland A."/>
            <person name="Spring S."/>
            <person name="Goker M."/>
            <person name="Schneider S."/>
            <person name="Lapidus A."/>
            <person name="Del Rio T.G."/>
            <person name="Tice H."/>
            <person name="Cheng J.F."/>
            <person name="Chen F."/>
            <person name="Nolan M."/>
            <person name="Bruce D."/>
            <person name="Goodwin L."/>
            <person name="Pitluck S."/>
            <person name="Ivanova N."/>
            <person name="Mavrommatis K."/>
            <person name="Ovchinnikova G."/>
            <person name="Pati A."/>
            <person name="Chen A."/>
            <person name="Palaniappan K."/>
            <person name="Land M."/>
            <person name="Hauser L."/>
            <person name="Chang Y.J."/>
            <person name="Jeffries C.C."/>
            <person name="Meincke L."/>
            <person name="Sims D."/>
            <person name="Brettin T."/>
            <person name="Detter J.C."/>
            <person name="Han C."/>
            <person name="Chain P."/>
            <person name="Bristow J."/>
            <person name="Eisen J.A."/>
            <person name="Markowitz V."/>
            <person name="Hugenholtz P."/>
            <person name="Kyrpides N.C."/>
            <person name="Klenk H.P."/>
            <person name="Lucas S."/>
        </authorList>
    </citation>
    <scope>NUCLEOTIDE SEQUENCE [LARGE SCALE GENOMIC DNA]</scope>
    <source>
        <strain evidence="6">DSM 4028 / VKM B-1378 / X</strain>
    </source>
</reference>
<name>C7LND4_DESBD</name>
<dbReference type="PANTHER" id="PTHR45228:SF1">
    <property type="entry name" value="CYCLIC DI-GMP PHOSPHODIESTERASE TM_0186"/>
    <property type="match status" value="1"/>
</dbReference>
<dbReference type="SUPFAM" id="SSF109604">
    <property type="entry name" value="HD-domain/PDEase-like"/>
    <property type="match status" value="1"/>
</dbReference>
<feature type="domain" description="HD-GYP" evidence="4">
    <location>
        <begin position="181"/>
        <end position="378"/>
    </location>
</feature>
<accession>C7LND4</accession>
<dbReference type="KEGG" id="dba:Dbac_2017"/>
<dbReference type="AlphaFoldDB" id="C7LND4"/>
<sequence length="379" mass="43030">MQYKYSIDEYSEFNINLQVPNDQIDEELNECKILIVDDYEINILVLIEALSSYSKISVSQDSKIAFDSLSYALPDIILLDISMPYMNGLDVCKYIKKNKDTNDIPVIFITSERDPLTLNKAFELGAVDYIKKPFDIIEVNARIKTHLKLKIAERKLKEYNTSLEFKVAERTKKLEEKNIELNEVKRETIFRLCLAAELRDTDTGNHIKRIQAYTELIALKCGMSQEDAAQLGLASSMHDLGKIGISDHILLKPGKLTPEEFEIMKQHTVIGARALADGKSDLLRVAHIVALSHHERWDGKGYPQGLRGANIPIEARIVGLVDVFDALLSRRSYKDSFSVDDAVSIIVSEKDKHFDSKLVDVFVASLNEILIIKDLFCYE</sequence>
<feature type="modified residue" description="4-aspartylphosphate" evidence="1">
    <location>
        <position position="80"/>
    </location>
</feature>
<dbReference type="EMBL" id="CP001629">
    <property type="protein sequence ID" value="ACU90103.1"/>
    <property type="molecule type" value="Genomic_DNA"/>
</dbReference>
<keyword evidence="2" id="KW-0175">Coiled coil</keyword>
<dbReference type="SMART" id="SM00448">
    <property type="entry name" value="REC"/>
    <property type="match status" value="1"/>
</dbReference>
<evidence type="ECO:0000259" key="4">
    <source>
        <dbReference type="PROSITE" id="PS51832"/>
    </source>
</evidence>
<dbReference type="InterPro" id="IPR001789">
    <property type="entry name" value="Sig_transdc_resp-reg_receiver"/>
</dbReference>
<dbReference type="InterPro" id="IPR011006">
    <property type="entry name" value="CheY-like_superfamily"/>
</dbReference>
<dbReference type="HOGENOM" id="CLU_000445_92_10_7"/>
<evidence type="ECO:0000256" key="1">
    <source>
        <dbReference type="PROSITE-ProRule" id="PRU00169"/>
    </source>
</evidence>
<evidence type="ECO:0000259" key="3">
    <source>
        <dbReference type="PROSITE" id="PS50110"/>
    </source>
</evidence>
<dbReference type="GO" id="GO:0000160">
    <property type="term" value="P:phosphorelay signal transduction system"/>
    <property type="evidence" value="ECO:0007669"/>
    <property type="project" value="InterPro"/>
</dbReference>
<feature type="domain" description="Response regulatory" evidence="3">
    <location>
        <begin position="32"/>
        <end position="147"/>
    </location>
</feature>
<dbReference type="RefSeq" id="WP_015774194.1">
    <property type="nucleotide sequence ID" value="NC_013173.1"/>
</dbReference>
<keyword evidence="5" id="KW-0378">Hydrolase</keyword>
<gene>
    <name evidence="5" type="ordered locus">Dbac_2017</name>
</gene>
<dbReference type="OrthoDB" id="9769359at2"/>
<dbReference type="Pfam" id="PF13487">
    <property type="entry name" value="HD_5"/>
    <property type="match status" value="1"/>
</dbReference>
<dbReference type="SUPFAM" id="SSF52172">
    <property type="entry name" value="CheY-like"/>
    <property type="match status" value="1"/>
</dbReference>
<dbReference type="Gene3D" id="3.40.50.2300">
    <property type="match status" value="1"/>
</dbReference>
<proteinExistence type="predicted"/>
<dbReference type="PANTHER" id="PTHR45228">
    <property type="entry name" value="CYCLIC DI-GMP PHOSPHODIESTERASE TM_0186-RELATED"/>
    <property type="match status" value="1"/>
</dbReference>
<dbReference type="InterPro" id="IPR052020">
    <property type="entry name" value="Cyclic_di-GMP/3'3'-cGAMP_PDE"/>
</dbReference>
<dbReference type="STRING" id="525897.Dbac_2017"/>
<evidence type="ECO:0000313" key="6">
    <source>
        <dbReference type="Proteomes" id="UP000002216"/>
    </source>
</evidence>
<dbReference type="eggNOG" id="COG3437">
    <property type="taxonomic scope" value="Bacteria"/>
</dbReference>
<dbReference type="InterPro" id="IPR003607">
    <property type="entry name" value="HD/PDEase_dom"/>
</dbReference>